<evidence type="ECO:0000313" key="9">
    <source>
        <dbReference type="Proteomes" id="UP001589587"/>
    </source>
</evidence>
<dbReference type="RefSeq" id="WP_350491350.1">
    <property type="nucleotide sequence ID" value="NZ_JBHMAS010000077.1"/>
</dbReference>
<keyword evidence="5 7" id="KW-0408">Iron</keyword>
<evidence type="ECO:0000256" key="2">
    <source>
        <dbReference type="ARBA" id="ARBA00022617"/>
    </source>
</evidence>
<keyword evidence="2 7" id="KW-0349">Heme</keyword>
<comment type="caution">
    <text evidence="8">The sequence shown here is derived from an EMBL/GenBank/DDBJ whole genome shotgun (WGS) entry which is preliminary data.</text>
</comment>
<dbReference type="GO" id="GO:0016491">
    <property type="term" value="F:oxidoreductase activity"/>
    <property type="evidence" value="ECO:0007669"/>
    <property type="project" value="UniProtKB-KW"/>
</dbReference>
<keyword evidence="4 7" id="KW-0560">Oxidoreductase</keyword>
<dbReference type="PANTHER" id="PTHR46696:SF1">
    <property type="entry name" value="CYTOCHROME P450 YJIB-RELATED"/>
    <property type="match status" value="1"/>
</dbReference>
<evidence type="ECO:0000256" key="7">
    <source>
        <dbReference type="RuleBase" id="RU000461"/>
    </source>
</evidence>
<evidence type="ECO:0000256" key="5">
    <source>
        <dbReference type="ARBA" id="ARBA00023004"/>
    </source>
</evidence>
<dbReference type="InterPro" id="IPR002397">
    <property type="entry name" value="Cyt_P450_B"/>
</dbReference>
<dbReference type="InterPro" id="IPR036396">
    <property type="entry name" value="Cyt_P450_sf"/>
</dbReference>
<dbReference type="PRINTS" id="PR00385">
    <property type="entry name" value="P450"/>
</dbReference>
<evidence type="ECO:0000313" key="8">
    <source>
        <dbReference type="EMBL" id="MFB9783679.1"/>
    </source>
</evidence>
<keyword evidence="6 7" id="KW-0503">Monooxygenase</keyword>
<dbReference type="CDD" id="cd11030">
    <property type="entry name" value="CYP105-like"/>
    <property type="match status" value="1"/>
</dbReference>
<protein>
    <submittedName>
        <fullName evidence="8">Cytochrome P450</fullName>
        <ecNumber evidence="8">1.14.-.-</ecNumber>
    </submittedName>
</protein>
<keyword evidence="3 7" id="KW-0479">Metal-binding</keyword>
<accession>A0ABV5XPI5</accession>
<proteinExistence type="inferred from homology"/>
<dbReference type="PROSITE" id="PS00086">
    <property type="entry name" value="CYTOCHROME_P450"/>
    <property type="match status" value="1"/>
</dbReference>
<reference evidence="8 9" key="1">
    <citation type="submission" date="2024-09" db="EMBL/GenBank/DDBJ databases">
        <authorList>
            <person name="Sun Q."/>
            <person name="Mori K."/>
        </authorList>
    </citation>
    <scope>NUCLEOTIDE SEQUENCE [LARGE SCALE GENOMIC DNA]</scope>
    <source>
        <strain evidence="8 9">JCM 11411</strain>
    </source>
</reference>
<organism evidence="8 9">
    <name type="scientific">Rhodococcus baikonurensis</name>
    <dbReference type="NCBI Taxonomy" id="172041"/>
    <lineage>
        <taxon>Bacteria</taxon>
        <taxon>Bacillati</taxon>
        <taxon>Actinomycetota</taxon>
        <taxon>Actinomycetes</taxon>
        <taxon>Mycobacteriales</taxon>
        <taxon>Nocardiaceae</taxon>
        <taxon>Rhodococcus</taxon>
        <taxon>Rhodococcus erythropolis group</taxon>
    </lineage>
</organism>
<dbReference type="Proteomes" id="UP001589587">
    <property type="component" value="Unassembled WGS sequence"/>
</dbReference>
<keyword evidence="9" id="KW-1185">Reference proteome</keyword>
<dbReference type="InterPro" id="IPR017972">
    <property type="entry name" value="Cyt_P450_CS"/>
</dbReference>
<dbReference type="Gene3D" id="1.10.630.10">
    <property type="entry name" value="Cytochrome P450"/>
    <property type="match status" value="1"/>
</dbReference>
<sequence length="409" mass="45525">MNETAKATDMVEYPMARSGECPFAPPPGLLELHKDDKPIRRVKTWDGNTPWLVTGHAAQREILTDPRVSSNVWRPGYPHTTVAMQAHAGQSLPSINNTDGPDHAHWRRMLTSSFTRRRMEKLRPAIQQITDDLIDRMLAGPNPVELNEALSLPLPSLMICELLGVPYEDHDFFQEYAGVTNALNKTPEQSAEASATLRQYIGGLIDAKMSNPVEDVLSDLGSRVKDGELTLDEASRLGHILLVAGHDTSANMITLGTALILRNEDQLVSLRERSDDPKFVANAVEELLRYLTIPHLMARRAVIEDIEFEGETIRAGDGLIVSLPAGNWDAEAFPDPEKLDLTRAAAHHITFGWGPHQCIGQQLARIELHVVFSTLFRRIPTLKLAADLADLKFKEDSQAYGIYELPVTW</sequence>
<dbReference type="SUPFAM" id="SSF48264">
    <property type="entry name" value="Cytochrome P450"/>
    <property type="match status" value="1"/>
</dbReference>
<comment type="similarity">
    <text evidence="1 7">Belongs to the cytochrome P450 family.</text>
</comment>
<dbReference type="PANTHER" id="PTHR46696">
    <property type="entry name" value="P450, PUTATIVE (EUROFUNG)-RELATED"/>
    <property type="match status" value="1"/>
</dbReference>
<gene>
    <name evidence="8" type="ORF">ACFFQ6_28680</name>
</gene>
<dbReference type="EMBL" id="JBHMAS010000077">
    <property type="protein sequence ID" value="MFB9783679.1"/>
    <property type="molecule type" value="Genomic_DNA"/>
</dbReference>
<evidence type="ECO:0000256" key="4">
    <source>
        <dbReference type="ARBA" id="ARBA00023002"/>
    </source>
</evidence>
<dbReference type="PRINTS" id="PR00359">
    <property type="entry name" value="BP450"/>
</dbReference>
<dbReference type="Pfam" id="PF00067">
    <property type="entry name" value="p450"/>
    <property type="match status" value="1"/>
</dbReference>
<evidence type="ECO:0000256" key="6">
    <source>
        <dbReference type="ARBA" id="ARBA00023033"/>
    </source>
</evidence>
<dbReference type="EC" id="1.14.-.-" evidence="8"/>
<evidence type="ECO:0000256" key="3">
    <source>
        <dbReference type="ARBA" id="ARBA00022723"/>
    </source>
</evidence>
<evidence type="ECO:0000256" key="1">
    <source>
        <dbReference type="ARBA" id="ARBA00010617"/>
    </source>
</evidence>
<dbReference type="InterPro" id="IPR001128">
    <property type="entry name" value="Cyt_P450"/>
</dbReference>
<name>A0ABV5XPI5_9NOCA</name>